<keyword evidence="3" id="KW-0326">Glycosidase</keyword>
<dbReference type="Pfam" id="PF09992">
    <property type="entry name" value="NAGPA"/>
    <property type="match status" value="1"/>
</dbReference>
<protein>
    <submittedName>
        <fullName evidence="3">Phosphodiester glycosidase family protein</fullName>
    </submittedName>
</protein>
<evidence type="ECO:0000313" key="3">
    <source>
        <dbReference type="EMBL" id="MBA2948250.1"/>
    </source>
</evidence>
<evidence type="ECO:0000313" key="4">
    <source>
        <dbReference type="Proteomes" id="UP000545761"/>
    </source>
</evidence>
<feature type="compositionally biased region" description="Basic and acidic residues" evidence="1">
    <location>
        <begin position="87"/>
        <end position="106"/>
    </location>
</feature>
<accession>A0A7W0DNH6</accession>
<feature type="domain" description="Phosphodiester glycosidase" evidence="2">
    <location>
        <begin position="11"/>
        <end position="42"/>
    </location>
</feature>
<organism evidence="3 4">
    <name type="scientific">Streptomyces himalayensis subsp. himalayensis</name>
    <dbReference type="NCBI Taxonomy" id="2756131"/>
    <lineage>
        <taxon>Bacteria</taxon>
        <taxon>Bacillati</taxon>
        <taxon>Actinomycetota</taxon>
        <taxon>Actinomycetes</taxon>
        <taxon>Kitasatosporales</taxon>
        <taxon>Streptomycetaceae</taxon>
        <taxon>Streptomyces</taxon>
        <taxon>Streptomyces himalayensis</taxon>
    </lineage>
</organism>
<gene>
    <name evidence="3" type="ORF">H1D24_21125</name>
</gene>
<dbReference type="RefSeq" id="WP_181659184.1">
    <property type="nucleotide sequence ID" value="NZ_JACEHE010000012.1"/>
</dbReference>
<dbReference type="AlphaFoldDB" id="A0A7W0DNH6"/>
<name>A0A7W0DNH6_9ACTN</name>
<keyword evidence="3" id="KW-0378">Hydrolase</keyword>
<reference evidence="3 4" key="1">
    <citation type="submission" date="2020-07" db="EMBL/GenBank/DDBJ databases">
        <title>Streptomyces isolated from Indian soil.</title>
        <authorList>
            <person name="Mandal S."/>
            <person name="Maiti P.K."/>
        </authorList>
    </citation>
    <scope>NUCLEOTIDE SEQUENCE [LARGE SCALE GENOMIC DNA]</scope>
    <source>
        <strain evidence="3 4">PSKA28</strain>
    </source>
</reference>
<proteinExistence type="predicted"/>
<feature type="region of interest" description="Disordered" evidence="1">
    <location>
        <begin position="65"/>
        <end position="112"/>
    </location>
</feature>
<comment type="caution">
    <text evidence="3">The sequence shown here is derived from an EMBL/GenBank/DDBJ whole genome shotgun (WGS) entry which is preliminary data.</text>
</comment>
<dbReference type="GO" id="GO:0016798">
    <property type="term" value="F:hydrolase activity, acting on glycosyl bonds"/>
    <property type="evidence" value="ECO:0007669"/>
    <property type="project" value="UniProtKB-KW"/>
</dbReference>
<dbReference type="EMBL" id="JACEHE010000012">
    <property type="protein sequence ID" value="MBA2948250.1"/>
    <property type="molecule type" value="Genomic_DNA"/>
</dbReference>
<dbReference type="InterPro" id="IPR018711">
    <property type="entry name" value="NAGPA"/>
</dbReference>
<evidence type="ECO:0000259" key="2">
    <source>
        <dbReference type="Pfam" id="PF09992"/>
    </source>
</evidence>
<dbReference type="Proteomes" id="UP000545761">
    <property type="component" value="Unassembled WGS sequence"/>
</dbReference>
<sequence length="112" mass="11963">MPAGPWEWPCSLGAVDALNLDGGGSTAMAVGGTLVHTTSARPGSARWATPSRCCLPTTTDRVRRLCPRGPVARPGGHTRTLTTGRQRPVDRPVDETDRNATGEHRWQTYGVS</sequence>
<evidence type="ECO:0000256" key="1">
    <source>
        <dbReference type="SAM" id="MobiDB-lite"/>
    </source>
</evidence>